<evidence type="ECO:0000256" key="1">
    <source>
        <dbReference type="ARBA" id="ARBA00001933"/>
    </source>
</evidence>
<protein>
    <submittedName>
        <fullName evidence="6">L-threonine aldolase</fullName>
    </submittedName>
</protein>
<keyword evidence="7" id="KW-1185">Reference proteome</keyword>
<dbReference type="GO" id="GO:0006567">
    <property type="term" value="P:L-threonine catabolic process"/>
    <property type="evidence" value="ECO:0007669"/>
    <property type="project" value="TreeGrafter"/>
</dbReference>
<dbReference type="GO" id="GO:0006545">
    <property type="term" value="P:glycine biosynthetic process"/>
    <property type="evidence" value="ECO:0007669"/>
    <property type="project" value="TreeGrafter"/>
</dbReference>
<evidence type="ECO:0000256" key="4">
    <source>
        <dbReference type="ARBA" id="ARBA00022898"/>
    </source>
</evidence>
<dbReference type="Gene3D" id="3.90.1150.10">
    <property type="entry name" value="Aspartate Aminotransferase, domain 1"/>
    <property type="match status" value="1"/>
</dbReference>
<evidence type="ECO:0000313" key="7">
    <source>
        <dbReference type="Proteomes" id="UP000186308"/>
    </source>
</evidence>
<dbReference type="InterPro" id="IPR015422">
    <property type="entry name" value="PyrdxlP-dep_Trfase_small"/>
</dbReference>
<dbReference type="InterPro" id="IPR015424">
    <property type="entry name" value="PyrdxlP-dep_Trfase"/>
</dbReference>
<dbReference type="RefSeq" id="WP_029313290.1">
    <property type="nucleotide sequence ID" value="NZ_FTNE01000031.1"/>
</dbReference>
<dbReference type="GO" id="GO:0008732">
    <property type="term" value="F:L-allo-threonine aldolase activity"/>
    <property type="evidence" value="ECO:0007669"/>
    <property type="project" value="TreeGrafter"/>
</dbReference>
<dbReference type="Proteomes" id="UP000186308">
    <property type="component" value="Unassembled WGS sequence"/>
</dbReference>
<dbReference type="AlphaFoldDB" id="A0A8G2CND3"/>
<dbReference type="GO" id="GO:0005829">
    <property type="term" value="C:cytosol"/>
    <property type="evidence" value="ECO:0007669"/>
    <property type="project" value="TreeGrafter"/>
</dbReference>
<dbReference type="Gene3D" id="3.40.640.10">
    <property type="entry name" value="Type I PLP-dependent aspartate aminotransferase-like (Major domain)"/>
    <property type="match status" value="1"/>
</dbReference>
<comment type="subunit">
    <text evidence="3">Homotetramer.</text>
</comment>
<evidence type="ECO:0000256" key="2">
    <source>
        <dbReference type="ARBA" id="ARBA00006966"/>
    </source>
</evidence>
<proteinExistence type="inferred from homology"/>
<evidence type="ECO:0000313" key="6">
    <source>
        <dbReference type="EMBL" id="SIR42142.1"/>
    </source>
</evidence>
<dbReference type="InterPro" id="IPR015421">
    <property type="entry name" value="PyrdxlP-dep_Trfase_major"/>
</dbReference>
<comment type="similarity">
    <text evidence="2">Belongs to the threonine aldolase family.</text>
</comment>
<accession>A0A8G2CND3</accession>
<dbReference type="Pfam" id="PF01212">
    <property type="entry name" value="Beta_elim_lyase"/>
    <property type="match status" value="1"/>
</dbReference>
<evidence type="ECO:0000259" key="5">
    <source>
        <dbReference type="Pfam" id="PF01212"/>
    </source>
</evidence>
<gene>
    <name evidence="6" type="ORF">SAMN05421828_1312</name>
</gene>
<feature type="domain" description="Aromatic amino acid beta-eliminating lyase/threonine aldolase" evidence="5">
    <location>
        <begin position="42"/>
        <end position="289"/>
    </location>
</feature>
<sequence length="364" mass="38983">MTEPTPDDKATARAGCTHFLSARGPVTAADFIAALAASPHIGLGLDHYSEGPAIELLETRVAALLGKEAGLWFPKGIIAQQAALLVHASRLNRRTVALHPQSHLAIDEKDALARLAGLVPVRLGRDERHFTVTDLAGVREPLAAVTLELPLRRPGYQALPWDDLQAIAGWAREVGVPLHLDGARLWEVQPWYDRPLADIAAVADTVYVSLYKGLGGLGGCVLAGDRATIDAAKPWRVRYGGDLPMAFPMIVTALDALDTTLPRMGAYYRRACDIAAALRGVAGITLFPDPPQCNSFQVHFAASAARMNQAVLTVARERQCWLFGWFSQGLLPDSAMGEIVVGDATLAWGVDEIAAALIALRDAA</sequence>
<reference evidence="6 7" key="1">
    <citation type="submission" date="2017-01" db="EMBL/GenBank/DDBJ databases">
        <authorList>
            <person name="Varghese N."/>
            <person name="Submissions S."/>
        </authorList>
    </citation>
    <scope>NUCLEOTIDE SEQUENCE [LARGE SCALE GENOMIC DNA]</scope>
    <source>
        <strain evidence="6 7">ATCC 35905</strain>
    </source>
</reference>
<evidence type="ECO:0000256" key="3">
    <source>
        <dbReference type="ARBA" id="ARBA00011881"/>
    </source>
</evidence>
<dbReference type="PANTHER" id="PTHR48097:SF9">
    <property type="entry name" value="L-THREONINE ALDOLASE"/>
    <property type="match status" value="1"/>
</dbReference>
<dbReference type="InterPro" id="IPR001597">
    <property type="entry name" value="ArAA_b-elim_lyase/Thr_aldolase"/>
</dbReference>
<comment type="caution">
    <text evidence="6">The sequence shown here is derived from an EMBL/GenBank/DDBJ whole genome shotgun (WGS) entry which is preliminary data.</text>
</comment>
<name>A0A8G2CND3_ACIRU</name>
<keyword evidence="4" id="KW-0663">Pyridoxal phosphate</keyword>
<dbReference type="SUPFAM" id="SSF53383">
    <property type="entry name" value="PLP-dependent transferases"/>
    <property type="match status" value="1"/>
</dbReference>
<comment type="cofactor">
    <cofactor evidence="1">
        <name>pyridoxal 5'-phosphate</name>
        <dbReference type="ChEBI" id="CHEBI:597326"/>
    </cofactor>
</comment>
<dbReference type="PANTHER" id="PTHR48097">
    <property type="entry name" value="L-THREONINE ALDOLASE-RELATED"/>
    <property type="match status" value="1"/>
</dbReference>
<dbReference type="EMBL" id="FTNE01000031">
    <property type="protein sequence ID" value="SIR42142.1"/>
    <property type="molecule type" value="Genomic_DNA"/>
</dbReference>
<organism evidence="6 7">
    <name type="scientific">Acidiphilium rubrum</name>
    <dbReference type="NCBI Taxonomy" id="526"/>
    <lineage>
        <taxon>Bacteria</taxon>
        <taxon>Pseudomonadati</taxon>
        <taxon>Pseudomonadota</taxon>
        <taxon>Alphaproteobacteria</taxon>
        <taxon>Acetobacterales</taxon>
        <taxon>Acidocellaceae</taxon>
        <taxon>Acidiphilium</taxon>
    </lineage>
</organism>